<reference evidence="2" key="1">
    <citation type="submission" date="2025-08" db="UniProtKB">
        <authorList>
            <consortium name="RefSeq"/>
        </authorList>
    </citation>
    <scope>IDENTIFICATION</scope>
</reference>
<dbReference type="GO" id="GO:0003676">
    <property type="term" value="F:nucleic acid binding"/>
    <property type="evidence" value="ECO:0007669"/>
    <property type="project" value="InterPro"/>
</dbReference>
<dbReference type="RefSeq" id="XP_039145562.1">
    <property type="nucleotide sequence ID" value="XM_039289628.1"/>
</dbReference>
<gene>
    <name evidence="2" type="primary">LOC120282781</name>
</gene>
<sequence length="195" mass="23023">MEKTVAQNRRDWAEHLNDDLWAYRTAYKTPIGTTPYRLVYGKVCHLPVKLEHKAYWAIKFLNLDSTLMGNKRKLQLNELDEWNVMAYENSKLYKERVKEYHDRHIKHPKQFQEADQVLMFNSRLKLFSGKLKSHWSGPYTISQVSPHEAVEVTHPEKGTFKGTYGLNEDLVEVVCPIQRLFLRVYSLNEDLIEVV</sequence>
<dbReference type="InterPro" id="IPR052160">
    <property type="entry name" value="Gypsy_RT_Integrase-like"/>
</dbReference>
<name>A0AB40D1L1_DIOCR</name>
<keyword evidence="1" id="KW-1185">Reference proteome</keyword>
<dbReference type="GeneID" id="120282781"/>
<protein>
    <submittedName>
        <fullName evidence="2">Uncharacterized protein LOC120282781</fullName>
    </submittedName>
</protein>
<organism evidence="1 2">
    <name type="scientific">Dioscorea cayennensis subsp. rotundata</name>
    <name type="common">White Guinea yam</name>
    <name type="synonym">Dioscorea rotundata</name>
    <dbReference type="NCBI Taxonomy" id="55577"/>
    <lineage>
        <taxon>Eukaryota</taxon>
        <taxon>Viridiplantae</taxon>
        <taxon>Streptophyta</taxon>
        <taxon>Embryophyta</taxon>
        <taxon>Tracheophyta</taxon>
        <taxon>Spermatophyta</taxon>
        <taxon>Magnoliopsida</taxon>
        <taxon>Liliopsida</taxon>
        <taxon>Dioscoreales</taxon>
        <taxon>Dioscoreaceae</taxon>
        <taxon>Dioscorea</taxon>
    </lineage>
</organism>
<dbReference type="AlphaFoldDB" id="A0AB40D1L1"/>
<dbReference type="InterPro" id="IPR036397">
    <property type="entry name" value="RNaseH_sf"/>
</dbReference>
<evidence type="ECO:0000313" key="2">
    <source>
        <dbReference type="RefSeq" id="XP_039145562.1"/>
    </source>
</evidence>
<evidence type="ECO:0000313" key="1">
    <source>
        <dbReference type="Proteomes" id="UP001515500"/>
    </source>
</evidence>
<dbReference type="PANTHER" id="PTHR47266">
    <property type="entry name" value="ENDONUCLEASE-RELATED"/>
    <property type="match status" value="1"/>
</dbReference>
<dbReference type="Gene3D" id="3.30.420.10">
    <property type="entry name" value="Ribonuclease H-like superfamily/Ribonuclease H"/>
    <property type="match status" value="1"/>
</dbReference>
<accession>A0AB40D1L1</accession>
<proteinExistence type="predicted"/>
<dbReference type="Proteomes" id="UP001515500">
    <property type="component" value="Chromosome 18"/>
</dbReference>